<gene>
    <name evidence="6" type="primary">cysC</name>
    <name evidence="9" type="ORF">BKA15_000151</name>
</gene>
<dbReference type="EMBL" id="JACCBU010000001">
    <property type="protein sequence ID" value="NYE68822.1"/>
    <property type="molecule type" value="Genomic_DNA"/>
</dbReference>
<dbReference type="NCBIfam" id="TIGR00455">
    <property type="entry name" value="apsK"/>
    <property type="match status" value="1"/>
</dbReference>
<dbReference type="InterPro" id="IPR027417">
    <property type="entry name" value="P-loop_NTPase"/>
</dbReference>
<feature type="binding site" evidence="6">
    <location>
        <begin position="27"/>
        <end position="34"/>
    </location>
    <ligand>
        <name>ATP</name>
        <dbReference type="ChEBI" id="CHEBI:30616"/>
    </ligand>
</feature>
<evidence type="ECO:0000313" key="10">
    <source>
        <dbReference type="Proteomes" id="UP000569914"/>
    </source>
</evidence>
<dbReference type="RefSeq" id="WP_312878780.1">
    <property type="nucleotide sequence ID" value="NZ_JACCBU010000001.1"/>
</dbReference>
<organism evidence="9 10">
    <name type="scientific">Microlunatus parietis</name>
    <dbReference type="NCBI Taxonomy" id="682979"/>
    <lineage>
        <taxon>Bacteria</taxon>
        <taxon>Bacillati</taxon>
        <taxon>Actinomycetota</taxon>
        <taxon>Actinomycetes</taxon>
        <taxon>Propionibacteriales</taxon>
        <taxon>Propionibacteriaceae</taxon>
        <taxon>Microlunatus</taxon>
    </lineage>
</organism>
<feature type="domain" description="APS kinase" evidence="8">
    <location>
        <begin position="20"/>
        <end position="171"/>
    </location>
</feature>
<dbReference type="SUPFAM" id="SSF52540">
    <property type="entry name" value="P-loop containing nucleoside triphosphate hydrolases"/>
    <property type="match status" value="1"/>
</dbReference>
<evidence type="ECO:0000256" key="1">
    <source>
        <dbReference type="ARBA" id="ARBA00001823"/>
    </source>
</evidence>
<comment type="pathway">
    <text evidence="6 7">Sulfur metabolism; hydrogen sulfide biosynthesis; sulfite from sulfate: step 2/3.</text>
</comment>
<dbReference type="EC" id="2.7.1.25" evidence="2 6"/>
<comment type="caution">
    <text evidence="9">The sequence shown here is derived from an EMBL/GenBank/DDBJ whole genome shotgun (WGS) entry which is preliminary data.</text>
</comment>
<dbReference type="Gene3D" id="3.40.50.300">
    <property type="entry name" value="P-loop containing nucleotide triphosphate hydrolases"/>
    <property type="match status" value="1"/>
</dbReference>
<dbReference type="GO" id="GO:0004020">
    <property type="term" value="F:adenylylsulfate kinase activity"/>
    <property type="evidence" value="ECO:0007669"/>
    <property type="project" value="UniProtKB-UniRule"/>
</dbReference>
<dbReference type="AlphaFoldDB" id="A0A7Y9L8T9"/>
<dbReference type="PANTHER" id="PTHR42700:SF1">
    <property type="entry name" value="SULFATE ADENYLYLTRANSFERASE"/>
    <property type="match status" value="1"/>
</dbReference>
<evidence type="ECO:0000259" key="8">
    <source>
        <dbReference type="Pfam" id="PF01583"/>
    </source>
</evidence>
<name>A0A7Y9L8T9_9ACTN</name>
<evidence type="ECO:0000256" key="2">
    <source>
        <dbReference type="ARBA" id="ARBA00012121"/>
    </source>
</evidence>
<keyword evidence="5 6" id="KW-0067">ATP-binding</keyword>
<dbReference type="GO" id="GO:0004781">
    <property type="term" value="F:sulfate adenylyltransferase (ATP) activity"/>
    <property type="evidence" value="ECO:0007669"/>
    <property type="project" value="TreeGrafter"/>
</dbReference>
<dbReference type="GO" id="GO:0019379">
    <property type="term" value="P:sulfate assimilation, phosphoadenylyl sulfate reduction by phosphoadenylyl-sulfate reductase (thioredoxin)"/>
    <property type="evidence" value="ECO:0007669"/>
    <property type="project" value="TreeGrafter"/>
</dbReference>
<evidence type="ECO:0000313" key="9">
    <source>
        <dbReference type="EMBL" id="NYE68822.1"/>
    </source>
</evidence>
<dbReference type="GO" id="GO:0010134">
    <property type="term" value="P:sulfate assimilation via adenylyl sulfate reduction"/>
    <property type="evidence" value="ECO:0007669"/>
    <property type="project" value="TreeGrafter"/>
</dbReference>
<dbReference type="HAMAP" id="MF_00065">
    <property type="entry name" value="Adenylyl_sulf_kinase"/>
    <property type="match status" value="1"/>
</dbReference>
<dbReference type="InterPro" id="IPR059117">
    <property type="entry name" value="APS_kinase_dom"/>
</dbReference>
<dbReference type="InterPro" id="IPR002891">
    <property type="entry name" value="APS"/>
</dbReference>
<dbReference type="GO" id="GO:0005524">
    <property type="term" value="F:ATP binding"/>
    <property type="evidence" value="ECO:0007669"/>
    <property type="project" value="UniProtKB-UniRule"/>
</dbReference>
<reference evidence="9 10" key="1">
    <citation type="submission" date="2020-07" db="EMBL/GenBank/DDBJ databases">
        <title>Sequencing the genomes of 1000 actinobacteria strains.</title>
        <authorList>
            <person name="Klenk H.-P."/>
        </authorList>
    </citation>
    <scope>NUCLEOTIDE SEQUENCE [LARGE SCALE GENOMIC DNA]</scope>
    <source>
        <strain evidence="9 10">DSM 22083</strain>
    </source>
</reference>
<evidence type="ECO:0000256" key="6">
    <source>
        <dbReference type="HAMAP-Rule" id="MF_00065"/>
    </source>
</evidence>
<comment type="catalytic activity">
    <reaction evidence="1 6 7">
        <text>adenosine 5'-phosphosulfate + ATP = 3'-phosphoadenylyl sulfate + ADP + H(+)</text>
        <dbReference type="Rhea" id="RHEA:24152"/>
        <dbReference type="ChEBI" id="CHEBI:15378"/>
        <dbReference type="ChEBI" id="CHEBI:30616"/>
        <dbReference type="ChEBI" id="CHEBI:58243"/>
        <dbReference type="ChEBI" id="CHEBI:58339"/>
        <dbReference type="ChEBI" id="CHEBI:456216"/>
        <dbReference type="EC" id="2.7.1.25"/>
    </reaction>
</comment>
<dbReference type="Proteomes" id="UP000569914">
    <property type="component" value="Unassembled WGS sequence"/>
</dbReference>
<comment type="function">
    <text evidence="6 7">Catalyzes the synthesis of activated sulfate.</text>
</comment>
<sequence>MTTNLNQRTEAAVDTAVRTGATLWLTGLPSAGKSTIAHALAAELVAEGRRVQVLDGDEVRPYLSAELGFSKADRDRNVTRIGYVARLLAGHGVVVLVPVIAPYAETRAAVRADHDQHGVRYAEVYVATSLEVAESRDVKGLYAKARNGELTGLTGLDDPYEPPTDAALVIDTAEVDLATSVRLGRDLIASITDDAGEEPL</sequence>
<comment type="caution">
    <text evidence="6">Lacks conserved residue(s) required for the propagation of feature annotation.</text>
</comment>
<evidence type="ECO:0000256" key="3">
    <source>
        <dbReference type="ARBA" id="ARBA00022679"/>
    </source>
</evidence>
<keyword evidence="10" id="KW-1185">Reference proteome</keyword>
<keyword evidence="4 6" id="KW-0547">Nucleotide-binding</keyword>
<accession>A0A7Y9L8T9</accession>
<evidence type="ECO:0000256" key="7">
    <source>
        <dbReference type="RuleBase" id="RU004347"/>
    </source>
</evidence>
<dbReference type="InterPro" id="IPR050512">
    <property type="entry name" value="Sulf_AdTrans/APS_kinase"/>
</dbReference>
<dbReference type="NCBIfam" id="NF003013">
    <property type="entry name" value="PRK03846.1"/>
    <property type="match status" value="1"/>
</dbReference>
<dbReference type="UniPathway" id="UPA00140">
    <property type="reaction ID" value="UER00205"/>
</dbReference>
<dbReference type="GO" id="GO:0070814">
    <property type="term" value="P:hydrogen sulfide biosynthetic process"/>
    <property type="evidence" value="ECO:0007669"/>
    <property type="project" value="UniProtKB-UniRule"/>
</dbReference>
<evidence type="ECO:0000256" key="5">
    <source>
        <dbReference type="ARBA" id="ARBA00022840"/>
    </source>
</evidence>
<comment type="similarity">
    <text evidence="6 7">Belongs to the APS kinase family.</text>
</comment>
<proteinExistence type="inferred from homology"/>
<dbReference type="PANTHER" id="PTHR42700">
    <property type="entry name" value="SULFATE ADENYLYLTRANSFERASE"/>
    <property type="match status" value="1"/>
</dbReference>
<dbReference type="Pfam" id="PF01583">
    <property type="entry name" value="APS_kinase"/>
    <property type="match status" value="1"/>
</dbReference>
<dbReference type="GO" id="GO:0005737">
    <property type="term" value="C:cytoplasm"/>
    <property type="evidence" value="ECO:0007669"/>
    <property type="project" value="TreeGrafter"/>
</dbReference>
<dbReference type="CDD" id="cd02027">
    <property type="entry name" value="APSK"/>
    <property type="match status" value="1"/>
</dbReference>
<keyword evidence="6 7" id="KW-0418">Kinase</keyword>
<keyword evidence="6" id="KW-0597">Phosphoprotein</keyword>
<keyword evidence="3 6" id="KW-0808">Transferase</keyword>
<protein>
    <recommendedName>
        <fullName evidence="2 6">Adenylyl-sulfate kinase</fullName>
        <ecNumber evidence="2 6">2.7.1.25</ecNumber>
    </recommendedName>
    <alternativeName>
        <fullName evidence="6">APS kinase</fullName>
    </alternativeName>
    <alternativeName>
        <fullName evidence="6">ATP adenosine-5'-phosphosulfate 3'-phosphotransferase</fullName>
    </alternativeName>
    <alternativeName>
        <fullName evidence="6">Adenosine-5'-phosphosulfate kinase</fullName>
    </alternativeName>
</protein>
<evidence type="ECO:0000256" key="4">
    <source>
        <dbReference type="ARBA" id="ARBA00022741"/>
    </source>
</evidence>